<proteinExistence type="predicted"/>
<protein>
    <submittedName>
        <fullName evidence="3">Uncharacterized protein</fullName>
    </submittedName>
</protein>
<accession>A0A931B078</accession>
<feature type="compositionally biased region" description="Low complexity" evidence="1">
    <location>
        <begin position="234"/>
        <end position="261"/>
    </location>
</feature>
<evidence type="ECO:0000256" key="1">
    <source>
        <dbReference type="SAM" id="MobiDB-lite"/>
    </source>
</evidence>
<reference evidence="3" key="1">
    <citation type="submission" date="2020-11" db="EMBL/GenBank/DDBJ databases">
        <title>Isolation and identification of active actinomycetes.</title>
        <authorList>
            <person name="Yu B."/>
        </authorList>
    </citation>
    <scope>NUCLEOTIDE SEQUENCE</scope>
    <source>
        <strain evidence="3">NEAU-YB345</strain>
    </source>
</reference>
<dbReference type="RefSeq" id="WP_196193041.1">
    <property type="nucleotide sequence ID" value="NZ_JADPRT010000003.1"/>
</dbReference>
<name>A0A931B078_9ACTN</name>
<keyword evidence="2" id="KW-1133">Transmembrane helix</keyword>
<feature type="transmembrane region" description="Helical" evidence="2">
    <location>
        <begin position="185"/>
        <end position="211"/>
    </location>
</feature>
<sequence>MRAGVAAKTMGHTGDTKPTGEQARDPFAPPPEGAPDRPWQPRLPAPVATGHVHASSDGTGSGAGSNGGAGSSSGAGAGADAGSQGHNGAPPQDARPGQAQPGQGQPSQGQSGQTGQTGQGHGQEGQPPQDQPPTRGRAQVPPPHPWSPGYQGQQPPLPRFYQQQPRFDPSDPVQRRARYALLSGMWGFLFLILGVPYLTLLLGALALYWGISALRGTAKTPQNAAATPSIFQSPGAGAAANARPQAPQQAHQTGQAAQPGWPGQGVGHSGYYPTAPVKPQAPAAIGGLIAGAVSLALVAVVFGVQLYYKSYYDCQANAPTKQSYSQCATSVTPRPPAWLVQLNGG</sequence>
<organism evidence="3 4">
    <name type="scientific">Streptacidiphilus fuscans</name>
    <dbReference type="NCBI Taxonomy" id="2789292"/>
    <lineage>
        <taxon>Bacteria</taxon>
        <taxon>Bacillati</taxon>
        <taxon>Actinomycetota</taxon>
        <taxon>Actinomycetes</taxon>
        <taxon>Kitasatosporales</taxon>
        <taxon>Streptomycetaceae</taxon>
        <taxon>Streptacidiphilus</taxon>
    </lineage>
</organism>
<dbReference type="EMBL" id="JADPRT010000003">
    <property type="protein sequence ID" value="MBF9067828.1"/>
    <property type="molecule type" value="Genomic_DNA"/>
</dbReference>
<dbReference type="Proteomes" id="UP000657385">
    <property type="component" value="Unassembled WGS sequence"/>
</dbReference>
<feature type="compositionally biased region" description="Gly residues" evidence="1">
    <location>
        <begin position="59"/>
        <end position="79"/>
    </location>
</feature>
<dbReference type="AlphaFoldDB" id="A0A931B078"/>
<feature type="region of interest" description="Disordered" evidence="1">
    <location>
        <begin position="1"/>
        <end position="171"/>
    </location>
</feature>
<keyword evidence="4" id="KW-1185">Reference proteome</keyword>
<comment type="caution">
    <text evidence="3">The sequence shown here is derived from an EMBL/GenBank/DDBJ whole genome shotgun (WGS) entry which is preliminary data.</text>
</comment>
<evidence type="ECO:0000256" key="2">
    <source>
        <dbReference type="SAM" id="Phobius"/>
    </source>
</evidence>
<keyword evidence="2" id="KW-0472">Membrane</keyword>
<feature type="compositionally biased region" description="Low complexity" evidence="1">
    <location>
        <begin position="80"/>
        <end position="114"/>
    </location>
</feature>
<gene>
    <name evidence="3" type="ORF">I2501_07220</name>
</gene>
<evidence type="ECO:0000313" key="4">
    <source>
        <dbReference type="Proteomes" id="UP000657385"/>
    </source>
</evidence>
<feature type="region of interest" description="Disordered" evidence="1">
    <location>
        <begin position="225"/>
        <end position="262"/>
    </location>
</feature>
<keyword evidence="2" id="KW-0812">Transmembrane</keyword>
<feature type="transmembrane region" description="Helical" evidence="2">
    <location>
        <begin position="283"/>
        <end position="308"/>
    </location>
</feature>
<evidence type="ECO:0000313" key="3">
    <source>
        <dbReference type="EMBL" id="MBF9067828.1"/>
    </source>
</evidence>